<accession>A0ACC2TIU1</accession>
<dbReference type="Proteomes" id="UP001165960">
    <property type="component" value="Unassembled WGS sequence"/>
</dbReference>
<evidence type="ECO:0000313" key="1">
    <source>
        <dbReference type="EMBL" id="KAJ9074619.1"/>
    </source>
</evidence>
<keyword evidence="2" id="KW-1185">Reference proteome</keyword>
<protein>
    <submittedName>
        <fullName evidence="1">Uncharacterized protein</fullName>
    </submittedName>
</protein>
<reference evidence="1" key="1">
    <citation type="submission" date="2022-04" db="EMBL/GenBank/DDBJ databases">
        <title>Genome of the entomopathogenic fungus Entomophthora muscae.</title>
        <authorList>
            <person name="Elya C."/>
            <person name="Lovett B.R."/>
            <person name="Lee E."/>
            <person name="Macias A.M."/>
            <person name="Hajek A.E."/>
            <person name="De Bivort B.L."/>
            <person name="Kasson M.T."/>
            <person name="De Fine Licht H.H."/>
            <person name="Stajich J.E."/>
        </authorList>
    </citation>
    <scope>NUCLEOTIDE SEQUENCE</scope>
    <source>
        <strain evidence="1">Berkeley</strain>
    </source>
</reference>
<name>A0ACC2TIU1_9FUNG</name>
<proteinExistence type="predicted"/>
<dbReference type="EMBL" id="QTSX02002851">
    <property type="protein sequence ID" value="KAJ9074619.1"/>
    <property type="molecule type" value="Genomic_DNA"/>
</dbReference>
<comment type="caution">
    <text evidence="1">The sequence shown here is derived from an EMBL/GenBank/DDBJ whole genome shotgun (WGS) entry which is preliminary data.</text>
</comment>
<evidence type="ECO:0000313" key="2">
    <source>
        <dbReference type="Proteomes" id="UP001165960"/>
    </source>
</evidence>
<sequence length="71" mass="7061">MGGGVGFVATCELQPKVKVGEEGGDGAGIWVGAEGSGEGRAVVEEANLVGCKGSGRGRSPQFNDNVGGVRR</sequence>
<organism evidence="1 2">
    <name type="scientific">Entomophthora muscae</name>
    <dbReference type="NCBI Taxonomy" id="34485"/>
    <lineage>
        <taxon>Eukaryota</taxon>
        <taxon>Fungi</taxon>
        <taxon>Fungi incertae sedis</taxon>
        <taxon>Zoopagomycota</taxon>
        <taxon>Entomophthoromycotina</taxon>
        <taxon>Entomophthoromycetes</taxon>
        <taxon>Entomophthorales</taxon>
        <taxon>Entomophthoraceae</taxon>
        <taxon>Entomophthora</taxon>
    </lineage>
</organism>
<gene>
    <name evidence="1" type="ORF">DSO57_1004421</name>
</gene>